<reference evidence="2 3" key="1">
    <citation type="submission" date="2016-04" db="EMBL/GenBank/DDBJ databases">
        <title>Deep-sea bacteria in the southern Pacific.</title>
        <authorList>
            <person name="Tang K."/>
        </authorList>
    </citation>
    <scope>NUCLEOTIDE SEQUENCE [LARGE SCALE GENOMIC DNA]</scope>
    <source>
        <strain evidence="2 3">JLT2014</strain>
    </source>
</reference>
<feature type="transmembrane region" description="Helical" evidence="1">
    <location>
        <begin position="47"/>
        <end position="69"/>
    </location>
</feature>
<gene>
    <name evidence="2" type="ORF">Ga0080574_TMP2019</name>
</gene>
<evidence type="ECO:0000313" key="2">
    <source>
        <dbReference type="EMBL" id="APZ52353.1"/>
    </source>
</evidence>
<proteinExistence type="predicted"/>
<feature type="transmembrane region" description="Helical" evidence="1">
    <location>
        <begin position="128"/>
        <end position="152"/>
    </location>
</feature>
<dbReference type="AlphaFoldDB" id="A0A1P8USH1"/>
<name>A0A1P8USH1_9RHOB</name>
<feature type="transmembrane region" description="Helical" evidence="1">
    <location>
        <begin position="103"/>
        <end position="121"/>
    </location>
</feature>
<keyword evidence="1" id="KW-0812">Transmembrane</keyword>
<dbReference type="RefSeq" id="WP_076698291.1">
    <property type="nucleotide sequence ID" value="NZ_CP015093.1"/>
</dbReference>
<dbReference type="OrthoDB" id="5189031at2"/>
<feature type="transmembrane region" description="Helical" evidence="1">
    <location>
        <begin position="186"/>
        <end position="204"/>
    </location>
</feature>
<dbReference type="KEGG" id="paby:Ga0080574_TMP2019"/>
<dbReference type="Proteomes" id="UP000187059">
    <property type="component" value="Chromosome"/>
</dbReference>
<protein>
    <submittedName>
        <fullName evidence="2">Membrane protein, putative</fullName>
    </submittedName>
</protein>
<evidence type="ECO:0000256" key="1">
    <source>
        <dbReference type="SAM" id="Phobius"/>
    </source>
</evidence>
<keyword evidence="3" id="KW-1185">Reference proteome</keyword>
<dbReference type="EMBL" id="CP015093">
    <property type="protein sequence ID" value="APZ52353.1"/>
    <property type="molecule type" value="Genomic_DNA"/>
</dbReference>
<sequence>MSRALAPLVLLLTLGFAASPLLSDGFAGFTPTQFPVVQSRWPVQPVGWAFSIWGVIYLGLLASAVYGLLRARREIAWQEMRLPLALSLAVGAFWIPVANLQPVAATVMIIFMAAGAIAATLRAPRGAFALGAVGLYAGWLTAATGVAMAVVLSGFGVLSAQVSALLLLVAVIALALAVLWCRPDALGYAFGVGWALMGVIVANLDTQNTPVIALAGTGIAGLLALVALRRGA</sequence>
<dbReference type="STRING" id="1250539.Ga0080574_TMP2019"/>
<keyword evidence="1" id="KW-1133">Transmembrane helix</keyword>
<accession>A0A1P8USH1</accession>
<feature type="transmembrane region" description="Helical" evidence="1">
    <location>
        <begin position="210"/>
        <end position="228"/>
    </location>
</feature>
<feature type="transmembrane region" description="Helical" evidence="1">
    <location>
        <begin position="81"/>
        <end position="97"/>
    </location>
</feature>
<evidence type="ECO:0000313" key="3">
    <source>
        <dbReference type="Proteomes" id="UP000187059"/>
    </source>
</evidence>
<organism evidence="2 3">
    <name type="scientific">Salipiger abyssi</name>
    <dbReference type="NCBI Taxonomy" id="1250539"/>
    <lineage>
        <taxon>Bacteria</taxon>
        <taxon>Pseudomonadati</taxon>
        <taxon>Pseudomonadota</taxon>
        <taxon>Alphaproteobacteria</taxon>
        <taxon>Rhodobacterales</taxon>
        <taxon>Roseobacteraceae</taxon>
        <taxon>Salipiger</taxon>
    </lineage>
</organism>
<feature type="transmembrane region" description="Helical" evidence="1">
    <location>
        <begin position="158"/>
        <end position="179"/>
    </location>
</feature>
<keyword evidence="1" id="KW-0472">Membrane</keyword>